<feature type="compositionally biased region" description="Acidic residues" evidence="1">
    <location>
        <begin position="571"/>
        <end position="581"/>
    </location>
</feature>
<dbReference type="EMBL" id="ML119655">
    <property type="protein sequence ID" value="RPA85221.1"/>
    <property type="molecule type" value="Genomic_DNA"/>
</dbReference>
<feature type="compositionally biased region" description="Gly residues" evidence="1">
    <location>
        <begin position="72"/>
        <end position="90"/>
    </location>
</feature>
<sequence length="593" mass="64511">MSTPHGSEPDTDITSLSPSGSRTGSVTSSARTPGGTKASTVKTRMDATNIASFVDISQRSPTASPTLRGWEGYPGLGLGGSGPGSVGSLGSGKSPFTPLKRVKKQSASGTSEMSARGSVSGGDKTEDGPGPKLVMLHVDLIPPPKEGRHSHLKHPFSTLSPILFSRGILLQHPHSSFTRLHADIRSSLGLTLPTLSTRVLSKTTLPEEEEGVIIVEKKVRVRGWEVNVYAANGLMTQGAWERVWEQMERVDVEVVVGEWVEVRREVRHVGDPEVSDEEEDGEEEWESGAETDDEGRGGRGRESTPVPYPMTDDDDDDLPIPEAGSRPVTPDLRQRQPSVEDEPMEPSPRPIKPALRKPKEQRPRSPSPVRRVPLKTRIRESKVYLRTVDFWLDQVRPRVRRVAEMDNKMKILVALVVVLLAVQIQQIFFARSVLPGVYYGDEGPIPLAGCPPGYGGGVEGDGTTWDVLAPTGEPEVGEVGEGVHTMVEGEGRRVIRKLRKRRVKKVVADGDVPEAEASQTGESEAKETGEGEEETVPAGEHADGVDPATETEVKPEDAVETGDVVKSAEEVKEDEEEEEEDLPKRVLWKIIGE</sequence>
<organism evidence="2 3">
    <name type="scientific">Ascobolus immersus RN42</name>
    <dbReference type="NCBI Taxonomy" id="1160509"/>
    <lineage>
        <taxon>Eukaryota</taxon>
        <taxon>Fungi</taxon>
        <taxon>Dikarya</taxon>
        <taxon>Ascomycota</taxon>
        <taxon>Pezizomycotina</taxon>
        <taxon>Pezizomycetes</taxon>
        <taxon>Pezizales</taxon>
        <taxon>Ascobolaceae</taxon>
        <taxon>Ascobolus</taxon>
    </lineage>
</organism>
<dbReference type="Proteomes" id="UP000275078">
    <property type="component" value="Unassembled WGS sequence"/>
</dbReference>
<proteinExistence type="predicted"/>
<dbReference type="AlphaFoldDB" id="A0A3N4IM00"/>
<protein>
    <submittedName>
        <fullName evidence="2">Uncharacterized protein</fullName>
    </submittedName>
</protein>
<feature type="region of interest" description="Disordered" evidence="1">
    <location>
        <begin position="1"/>
        <end position="130"/>
    </location>
</feature>
<evidence type="ECO:0000313" key="3">
    <source>
        <dbReference type="Proteomes" id="UP000275078"/>
    </source>
</evidence>
<feature type="region of interest" description="Disordered" evidence="1">
    <location>
        <begin position="270"/>
        <end position="371"/>
    </location>
</feature>
<feature type="region of interest" description="Disordered" evidence="1">
    <location>
        <begin position="509"/>
        <end position="584"/>
    </location>
</feature>
<accession>A0A3N4IM00</accession>
<feature type="compositionally biased region" description="Acidic residues" evidence="1">
    <location>
        <begin position="273"/>
        <end position="293"/>
    </location>
</feature>
<keyword evidence="3" id="KW-1185">Reference proteome</keyword>
<name>A0A3N4IM00_ASCIM</name>
<feature type="compositionally biased region" description="Polar residues" evidence="1">
    <location>
        <begin position="12"/>
        <end position="42"/>
    </location>
</feature>
<feature type="compositionally biased region" description="Polar residues" evidence="1">
    <location>
        <begin position="49"/>
        <end position="65"/>
    </location>
</feature>
<evidence type="ECO:0000256" key="1">
    <source>
        <dbReference type="SAM" id="MobiDB-lite"/>
    </source>
</evidence>
<dbReference type="STRING" id="1160509.A0A3N4IM00"/>
<evidence type="ECO:0000313" key="2">
    <source>
        <dbReference type="EMBL" id="RPA85221.1"/>
    </source>
</evidence>
<dbReference type="OrthoDB" id="5369448at2759"/>
<reference evidence="2 3" key="1">
    <citation type="journal article" date="2018" name="Nat. Ecol. Evol.">
        <title>Pezizomycetes genomes reveal the molecular basis of ectomycorrhizal truffle lifestyle.</title>
        <authorList>
            <person name="Murat C."/>
            <person name="Payen T."/>
            <person name="Noel B."/>
            <person name="Kuo A."/>
            <person name="Morin E."/>
            <person name="Chen J."/>
            <person name="Kohler A."/>
            <person name="Krizsan K."/>
            <person name="Balestrini R."/>
            <person name="Da Silva C."/>
            <person name="Montanini B."/>
            <person name="Hainaut M."/>
            <person name="Levati E."/>
            <person name="Barry K.W."/>
            <person name="Belfiori B."/>
            <person name="Cichocki N."/>
            <person name="Clum A."/>
            <person name="Dockter R.B."/>
            <person name="Fauchery L."/>
            <person name="Guy J."/>
            <person name="Iotti M."/>
            <person name="Le Tacon F."/>
            <person name="Lindquist E.A."/>
            <person name="Lipzen A."/>
            <person name="Malagnac F."/>
            <person name="Mello A."/>
            <person name="Molinier V."/>
            <person name="Miyauchi S."/>
            <person name="Poulain J."/>
            <person name="Riccioni C."/>
            <person name="Rubini A."/>
            <person name="Sitrit Y."/>
            <person name="Splivallo R."/>
            <person name="Traeger S."/>
            <person name="Wang M."/>
            <person name="Zifcakova L."/>
            <person name="Wipf D."/>
            <person name="Zambonelli A."/>
            <person name="Paolocci F."/>
            <person name="Nowrousian M."/>
            <person name="Ottonello S."/>
            <person name="Baldrian P."/>
            <person name="Spatafora J.W."/>
            <person name="Henrissat B."/>
            <person name="Nagy L.G."/>
            <person name="Aury J.M."/>
            <person name="Wincker P."/>
            <person name="Grigoriev I.V."/>
            <person name="Bonfante P."/>
            <person name="Martin F.M."/>
        </authorList>
    </citation>
    <scope>NUCLEOTIDE SEQUENCE [LARGE SCALE GENOMIC DNA]</scope>
    <source>
        <strain evidence="2 3">RN42</strain>
    </source>
</reference>
<gene>
    <name evidence="2" type="ORF">BJ508DRAFT_303247</name>
</gene>